<dbReference type="GO" id="GO:0009307">
    <property type="term" value="P:DNA restriction-modification system"/>
    <property type="evidence" value="ECO:0007669"/>
    <property type="project" value="UniProtKB-KW"/>
</dbReference>
<evidence type="ECO:0000313" key="6">
    <source>
        <dbReference type="Proteomes" id="UP000186895"/>
    </source>
</evidence>
<gene>
    <name evidence="5" type="ORF">SAMN05421647_11488</name>
</gene>
<evidence type="ECO:0000256" key="4">
    <source>
        <dbReference type="ARBA" id="ARBA00047422"/>
    </source>
</evidence>
<comment type="catalytic activity">
    <reaction evidence="4">
        <text>a 2'-deoxycytidine in DNA + S-adenosyl-L-methionine = a 5-methyl-2'-deoxycytidine in DNA + S-adenosyl-L-homocysteine + H(+)</text>
        <dbReference type="Rhea" id="RHEA:13681"/>
        <dbReference type="Rhea" id="RHEA-COMP:11369"/>
        <dbReference type="Rhea" id="RHEA-COMP:11370"/>
        <dbReference type="ChEBI" id="CHEBI:15378"/>
        <dbReference type="ChEBI" id="CHEBI:57856"/>
        <dbReference type="ChEBI" id="CHEBI:59789"/>
        <dbReference type="ChEBI" id="CHEBI:85452"/>
        <dbReference type="ChEBI" id="CHEBI:85454"/>
        <dbReference type="EC" id="2.1.1.37"/>
    </reaction>
</comment>
<dbReference type="STRING" id="49186.SAMN05421647_11488"/>
<reference evidence="5 6" key="1">
    <citation type="submission" date="2017-01" db="EMBL/GenBank/DDBJ databases">
        <authorList>
            <person name="Mah S.A."/>
            <person name="Swanson W.J."/>
            <person name="Moy G.W."/>
            <person name="Vacquier V.D."/>
        </authorList>
    </citation>
    <scope>NUCLEOTIDE SEQUENCE [LARGE SCALE GENOMIC DNA]</scope>
    <source>
        <strain evidence="5 6">DSM 7027</strain>
    </source>
</reference>
<dbReference type="InterPro" id="IPR001525">
    <property type="entry name" value="C5_MeTfrase"/>
</dbReference>
<dbReference type="InterPro" id="IPR029063">
    <property type="entry name" value="SAM-dependent_MTases_sf"/>
</dbReference>
<dbReference type="GO" id="GO:0003886">
    <property type="term" value="F:DNA (cytosine-5-)-methyltransferase activity"/>
    <property type="evidence" value="ECO:0007669"/>
    <property type="project" value="UniProtKB-EC"/>
</dbReference>
<dbReference type="GO" id="GO:0032259">
    <property type="term" value="P:methylation"/>
    <property type="evidence" value="ECO:0007669"/>
    <property type="project" value="UniProtKB-KW"/>
</dbReference>
<accession>A0A1N6XL90</accession>
<dbReference type="AlphaFoldDB" id="A0A1N6XL90"/>
<dbReference type="Gene3D" id="3.40.50.150">
    <property type="entry name" value="Vaccinia Virus protein VP39"/>
    <property type="match status" value="1"/>
</dbReference>
<proteinExistence type="predicted"/>
<evidence type="ECO:0000256" key="1">
    <source>
        <dbReference type="ARBA" id="ARBA00022603"/>
    </source>
</evidence>
<dbReference type="SUPFAM" id="SSF53335">
    <property type="entry name" value="S-adenosyl-L-methionine-dependent methyltransferases"/>
    <property type="match status" value="1"/>
</dbReference>
<evidence type="ECO:0000256" key="3">
    <source>
        <dbReference type="ARBA" id="ARBA00022747"/>
    </source>
</evidence>
<dbReference type="RefSeq" id="WP_076466372.1">
    <property type="nucleotide sequence ID" value="NZ_FTMN01000014.1"/>
</dbReference>
<name>A0A1N6XL90_9GAMM</name>
<dbReference type="EMBL" id="FTMN01000014">
    <property type="protein sequence ID" value="SIR03092.1"/>
    <property type="molecule type" value="Genomic_DNA"/>
</dbReference>
<organism evidence="5 6">
    <name type="scientific">Marinobacterium stanieri</name>
    <dbReference type="NCBI Taxonomy" id="49186"/>
    <lineage>
        <taxon>Bacteria</taxon>
        <taxon>Pseudomonadati</taxon>
        <taxon>Pseudomonadota</taxon>
        <taxon>Gammaproteobacteria</taxon>
        <taxon>Oceanospirillales</taxon>
        <taxon>Oceanospirillaceae</taxon>
        <taxon>Marinobacterium</taxon>
    </lineage>
</organism>
<keyword evidence="3" id="KW-0680">Restriction system</keyword>
<dbReference type="Pfam" id="PF00145">
    <property type="entry name" value="DNA_methylase"/>
    <property type="match status" value="1"/>
</dbReference>
<keyword evidence="1 5" id="KW-0489">Methyltransferase</keyword>
<dbReference type="Proteomes" id="UP000186895">
    <property type="component" value="Unassembled WGS sequence"/>
</dbReference>
<evidence type="ECO:0000313" key="5">
    <source>
        <dbReference type="EMBL" id="SIR03092.1"/>
    </source>
</evidence>
<keyword evidence="6" id="KW-1185">Reference proteome</keyword>
<evidence type="ECO:0000256" key="2">
    <source>
        <dbReference type="ARBA" id="ARBA00022679"/>
    </source>
</evidence>
<protein>
    <submittedName>
        <fullName evidence="5">Site-specific DNA-cytosine methylase</fullName>
    </submittedName>
</protein>
<sequence length="672" mass="72907">MKSVHIFTTLMERNGKPRVWVQGAQLEEAGYEVGALYHRTKSAGQLTLELAESEDKSTRTVSRKKSGGLIVPLIDINNAELAEALPYEIGTQLVVTCRNGRIVIRVHPDVAAKKAREDRIKDRMARQHALRSAAFIEDGMATGALNAGLLGFGHTSFLQLGVVLAQDTMTEVEVPASLKACDFTKVVGDTSSLLSILSQKPAPADTLYIGDPARNAESDQAADFFFKIRAVEALNPAVVIMESAGNADSPLNIAAIQLLEALGYVIQNKTINERTVQLAVSEGLSDSDWTSLLTQGASGQTHTVSVSSAGRFMTSKHSQRMSNLMVALNSSKPMDSLSLFHGGGILSDAMHEGLSREGITTAVRVGVEIEDACLSSSLTNNSRIWSERATIMQGSISLARMVSTLPSCVIGEAGIPCVGASKSGRSRNKINSAEAHKKAGGLFYWTLRFFEEANLSVGVVENVTEYMNTHSMKVIRDTLAALGYTLSERILKGAQMGALEDRARMCCLFVDERLSRFFNLEGVQPLRRKEETLGMVLEQIPATSDMWKTYSYLADKEVRDIAAGKGFRRQLLTPEATEVGAIGAGYHKGRSTEPFIISPFQAGYSRLLTKYEHAAVKTIPACLISGLSSTLAHQILGNSVIHTAFESVSRMIGRGLARIKEEMSKEWIMLAA</sequence>
<keyword evidence="2" id="KW-0808">Transferase</keyword>